<dbReference type="SFLD" id="SFLDG01129">
    <property type="entry name" value="C1.5:_HAD__Beta-PGM__Phosphata"/>
    <property type="match status" value="1"/>
</dbReference>
<dbReference type="EMBL" id="LUGG01000013">
    <property type="protein sequence ID" value="OBZ70946.1"/>
    <property type="molecule type" value="Genomic_DNA"/>
</dbReference>
<dbReference type="PANTHER" id="PTHR43611">
    <property type="entry name" value="ALPHA-D-GLUCOSE 1-PHOSPHATE PHOSPHATASE"/>
    <property type="match status" value="1"/>
</dbReference>
<proteinExistence type="predicted"/>
<gene>
    <name evidence="1" type="primary">yihX_0</name>
    <name evidence="1" type="ORF">A0H81_09210</name>
</gene>
<dbReference type="AlphaFoldDB" id="A0A1C7M3H1"/>
<accession>A0A1C7M3H1</accession>
<dbReference type="Gene3D" id="1.10.150.240">
    <property type="entry name" value="Putative phosphatase, domain 2"/>
    <property type="match status" value="1"/>
</dbReference>
<dbReference type="InterPro" id="IPR006439">
    <property type="entry name" value="HAD-SF_hydro_IA"/>
</dbReference>
<protein>
    <submittedName>
        <fullName evidence="1">Alpha-D-glucose-1-phosphate phosphatase YihX</fullName>
    </submittedName>
</protein>
<dbReference type="Pfam" id="PF00702">
    <property type="entry name" value="Hydrolase"/>
    <property type="match status" value="1"/>
</dbReference>
<organism evidence="1 2">
    <name type="scientific">Grifola frondosa</name>
    <name type="common">Maitake</name>
    <name type="synonym">Polyporus frondosus</name>
    <dbReference type="NCBI Taxonomy" id="5627"/>
    <lineage>
        <taxon>Eukaryota</taxon>
        <taxon>Fungi</taxon>
        <taxon>Dikarya</taxon>
        <taxon>Basidiomycota</taxon>
        <taxon>Agaricomycotina</taxon>
        <taxon>Agaricomycetes</taxon>
        <taxon>Polyporales</taxon>
        <taxon>Grifolaceae</taxon>
        <taxon>Grifola</taxon>
    </lineage>
</organism>
<dbReference type="OMA" id="FYHYNRG"/>
<dbReference type="InterPro" id="IPR036412">
    <property type="entry name" value="HAD-like_sf"/>
</dbReference>
<dbReference type="SFLD" id="SFLDS00003">
    <property type="entry name" value="Haloacid_Dehalogenase"/>
    <property type="match status" value="1"/>
</dbReference>
<dbReference type="Proteomes" id="UP000092993">
    <property type="component" value="Unassembled WGS sequence"/>
</dbReference>
<dbReference type="InterPro" id="IPR023214">
    <property type="entry name" value="HAD_sf"/>
</dbReference>
<comment type="caution">
    <text evidence="1">The sequence shown here is derived from an EMBL/GenBank/DDBJ whole genome shotgun (WGS) entry which is preliminary data.</text>
</comment>
<evidence type="ECO:0000313" key="2">
    <source>
        <dbReference type="Proteomes" id="UP000092993"/>
    </source>
</evidence>
<name>A0A1C7M3H1_GRIFR</name>
<reference evidence="1 2" key="1">
    <citation type="submission" date="2016-03" db="EMBL/GenBank/DDBJ databases">
        <title>Whole genome sequencing of Grifola frondosa 9006-11.</title>
        <authorList>
            <person name="Min B."/>
            <person name="Park H."/>
            <person name="Kim J.-G."/>
            <person name="Cho H."/>
            <person name="Oh Y.-L."/>
            <person name="Kong W.-S."/>
            <person name="Choi I.-G."/>
        </authorList>
    </citation>
    <scope>NUCLEOTIDE SEQUENCE [LARGE SCALE GENOMIC DNA]</scope>
    <source>
        <strain evidence="1 2">9006-11</strain>
    </source>
</reference>
<dbReference type="STRING" id="5627.A0A1C7M3H1"/>
<dbReference type="PANTHER" id="PTHR43611:SF3">
    <property type="entry name" value="FLAVIN MONONUCLEOTIDE HYDROLASE 1, CHLOROPLATIC"/>
    <property type="match status" value="1"/>
</dbReference>
<keyword evidence="2" id="KW-1185">Reference proteome</keyword>
<dbReference type="NCBIfam" id="TIGR01509">
    <property type="entry name" value="HAD-SF-IA-v3"/>
    <property type="match status" value="1"/>
</dbReference>
<dbReference type="InterPro" id="IPR023198">
    <property type="entry name" value="PGP-like_dom2"/>
</dbReference>
<evidence type="ECO:0000313" key="1">
    <source>
        <dbReference type="EMBL" id="OBZ70946.1"/>
    </source>
</evidence>
<dbReference type="Gene3D" id="3.40.50.1000">
    <property type="entry name" value="HAD superfamily/HAD-like"/>
    <property type="match status" value="1"/>
</dbReference>
<dbReference type="GO" id="GO:0016791">
    <property type="term" value="F:phosphatase activity"/>
    <property type="evidence" value="ECO:0007669"/>
    <property type="project" value="UniProtKB-ARBA"/>
</dbReference>
<dbReference type="SUPFAM" id="SSF56784">
    <property type="entry name" value="HAD-like"/>
    <property type="match status" value="1"/>
</dbReference>
<dbReference type="OrthoDB" id="2012566at2759"/>
<sequence>MSSPHQYTTLILDLGDVLFRWSPKTKTTITSRQLKDILSCTTWFEYERGRISQTDCYDRVGKEFSIDPSVVADAFQQARDSLQPNEDFLSLVRELKIQAHGQLRVFALSNISLPDYEYIIKLPTDWSVFDKVFPSALIGERKPHLGAFRRVISELGIDPHTTVFVDDRVDNVLSARSLGMHGIVFDKEEEVFRALRNVFGEPVSRGRDYLRRGAGRLESMTDAGVVFEENFTQLLILEATRDRSLIKISECPRTWNFFRGKPLFSEEFPDDLDTTSVALTVLQQDGELVSSIMDDMAKCVDSDGIIQTYFDRSRPRMDPFVCVNVLSLFYSHGRGSELPNTLDWVHEVLFHRAYIGGSRYYPLRTASSTS</sequence>